<comment type="caution">
    <text evidence="1">The sequence shown here is derived from an EMBL/GenBank/DDBJ whole genome shotgun (WGS) entry which is preliminary data.</text>
</comment>
<dbReference type="OrthoDB" id="1079338at2"/>
<gene>
    <name evidence="1" type="ORF">SAMN04487900_11019</name>
</gene>
<dbReference type="EMBL" id="FNIW01000010">
    <property type="protein sequence ID" value="SDO11522.1"/>
    <property type="molecule type" value="Genomic_DNA"/>
</dbReference>
<organism evidence="1 2">
    <name type="scientific">Prevotella communis</name>
    <dbReference type="NCBI Taxonomy" id="2913614"/>
    <lineage>
        <taxon>Bacteria</taxon>
        <taxon>Pseudomonadati</taxon>
        <taxon>Bacteroidota</taxon>
        <taxon>Bacteroidia</taxon>
        <taxon>Bacteroidales</taxon>
        <taxon>Prevotellaceae</taxon>
        <taxon>Prevotella</taxon>
    </lineage>
</organism>
<reference evidence="2" key="1">
    <citation type="submission" date="2016-10" db="EMBL/GenBank/DDBJ databases">
        <authorList>
            <person name="de Groot N.N."/>
        </authorList>
    </citation>
    <scope>NUCLEOTIDE SEQUENCE [LARGE SCALE GENOMIC DNA]</scope>
    <source>
        <strain evidence="2">BP1-145</strain>
    </source>
</reference>
<accession>A0A1H0GXJ7</accession>
<protein>
    <submittedName>
        <fullName evidence="1">Uncharacterized protein</fullName>
    </submittedName>
</protein>
<evidence type="ECO:0000313" key="2">
    <source>
        <dbReference type="Proteomes" id="UP000199134"/>
    </source>
</evidence>
<dbReference type="AlphaFoldDB" id="A0A1H0GXJ7"/>
<dbReference type="Proteomes" id="UP000199134">
    <property type="component" value="Unassembled WGS sequence"/>
</dbReference>
<evidence type="ECO:0000313" key="1">
    <source>
        <dbReference type="EMBL" id="SDO11522.1"/>
    </source>
</evidence>
<sequence>MSKTAGAAFSVRFLRNGDQVFVVRNVIDQNGNGAALFQVVDPTSGAVSPDWSVAANQPIVQLGVRSSAGYTAEITSVTWAYAGVTLNFTLDGSTWVTASNDARFQARINGNYYELKVVANLASASVVANQQITYEVNYVCNAMTDKVQGNVDVLIQTAGSDSHILQITTNRVEIDDTNTTATLTAVGYYGTDPVTIGSNGYTIKWYQDGTEISGQTSNTLTVTRAMVEGGSIFIAKLFLNNNAVAQDSQRINDIADEYQIAYTPTNAGSNYVGIGHNAVYTLSVTKNGSAYAGAVSYAWQVFNAVGEQKTSGTGATVTITPDHCLVGSGEGAYHADADVQVTATL</sequence>
<name>A0A1H0GXJ7_9BACT</name>
<proteinExistence type="predicted"/>
<dbReference type="RefSeq" id="WP_091853486.1">
    <property type="nucleotide sequence ID" value="NZ_FNIW01000010.1"/>
</dbReference>